<dbReference type="Proteomes" id="UP000199317">
    <property type="component" value="Unassembled WGS sequence"/>
</dbReference>
<dbReference type="InterPro" id="IPR020556">
    <property type="entry name" value="Amidase_CS"/>
</dbReference>
<dbReference type="PANTHER" id="PTHR11895:SF176">
    <property type="entry name" value="AMIDASE AMID-RELATED"/>
    <property type="match status" value="1"/>
</dbReference>
<dbReference type="Pfam" id="PF01425">
    <property type="entry name" value="Amidase"/>
    <property type="match status" value="1"/>
</dbReference>
<evidence type="ECO:0000313" key="3">
    <source>
        <dbReference type="Proteomes" id="UP000199317"/>
    </source>
</evidence>
<dbReference type="InterPro" id="IPR023631">
    <property type="entry name" value="Amidase_dom"/>
</dbReference>
<name>A0A1H0PR78_9BURK</name>
<dbReference type="InterPro" id="IPR000120">
    <property type="entry name" value="Amidase"/>
</dbReference>
<dbReference type="GO" id="GO:0003824">
    <property type="term" value="F:catalytic activity"/>
    <property type="evidence" value="ECO:0007669"/>
    <property type="project" value="InterPro"/>
</dbReference>
<dbReference type="OrthoDB" id="8641877at2"/>
<evidence type="ECO:0000259" key="1">
    <source>
        <dbReference type="Pfam" id="PF01425"/>
    </source>
</evidence>
<reference evidence="3" key="1">
    <citation type="submission" date="2016-10" db="EMBL/GenBank/DDBJ databases">
        <authorList>
            <person name="Varghese N."/>
            <person name="Submissions S."/>
        </authorList>
    </citation>
    <scope>NUCLEOTIDE SEQUENCE [LARGE SCALE GENOMIC DNA]</scope>
    <source>
        <strain evidence="3">DSM 17101</strain>
    </source>
</reference>
<keyword evidence="3" id="KW-1185">Reference proteome</keyword>
<dbReference type="Gene3D" id="3.90.1300.10">
    <property type="entry name" value="Amidase signature (AS) domain"/>
    <property type="match status" value="1"/>
</dbReference>
<dbReference type="EMBL" id="FNJL01000007">
    <property type="protein sequence ID" value="SDP07494.1"/>
    <property type="molecule type" value="Genomic_DNA"/>
</dbReference>
<dbReference type="AlphaFoldDB" id="A0A1H0PR78"/>
<dbReference type="SUPFAM" id="SSF75304">
    <property type="entry name" value="Amidase signature (AS) enzymes"/>
    <property type="match status" value="1"/>
</dbReference>
<evidence type="ECO:0000313" key="2">
    <source>
        <dbReference type="EMBL" id="SDP07494.1"/>
    </source>
</evidence>
<protein>
    <submittedName>
        <fullName evidence="2">Amidase</fullName>
    </submittedName>
</protein>
<accession>A0A1H0PR78</accession>
<dbReference type="PROSITE" id="PS00571">
    <property type="entry name" value="AMIDASES"/>
    <property type="match status" value="1"/>
</dbReference>
<sequence length="466" mass="49984">MAHTELHYLELLEVGRQIQSRERSSLEVTQAMLERIGRIDAKLHSYATLMADHALRDARQADVDIAAHRARGPLHGVPIAVKDLLWTQGVPCAHGMTIHRDYRPREDATAVRRLREAGAVLLGKLQQTEGAFADHHPQVVAPLNPWGDTLWPGASSSGSGVATAAGLCFASLGTDTGGSIRFPSAANGVTGLKPTWGRVSRHGAFELAASLDHIGPIARSAADAAAVLQVIAGADPKDPTASQEPVPDYLAQMTRGLTGLRVGIDHAWTLDRADGPTKAVLQSVLDLIEPLGGSLREVDFPDAEQALQDWTPMCAVETAVAHEATHPALAAEYGPGLSAVIEMGRQISATEYQKLWLRRAEFRGRVNAVFKDVDLLLIPATAVAGASMELMTRFGTDAQLFSDMLRYTCPFDSTGHPTITLPGGRTPGGAPVAFQFVAPHFAEALLVRAGWACQRATDWHRLHPAL</sequence>
<dbReference type="RefSeq" id="WP_092833202.1">
    <property type="nucleotide sequence ID" value="NZ_CP028290.1"/>
</dbReference>
<gene>
    <name evidence="2" type="ORF">SAMN04489708_10720</name>
</gene>
<feature type="domain" description="Amidase" evidence="1">
    <location>
        <begin position="27"/>
        <end position="446"/>
    </location>
</feature>
<dbReference type="PANTHER" id="PTHR11895">
    <property type="entry name" value="TRANSAMIDASE"/>
    <property type="match status" value="1"/>
</dbReference>
<proteinExistence type="predicted"/>
<organism evidence="2 3">
    <name type="scientific">Paracidovorax cattleyae</name>
    <dbReference type="NCBI Taxonomy" id="80868"/>
    <lineage>
        <taxon>Bacteria</taxon>
        <taxon>Pseudomonadati</taxon>
        <taxon>Pseudomonadota</taxon>
        <taxon>Betaproteobacteria</taxon>
        <taxon>Burkholderiales</taxon>
        <taxon>Comamonadaceae</taxon>
        <taxon>Paracidovorax</taxon>
    </lineage>
</organism>
<dbReference type="InterPro" id="IPR036928">
    <property type="entry name" value="AS_sf"/>
</dbReference>